<dbReference type="Proteomes" id="UP001207742">
    <property type="component" value="Unassembled WGS sequence"/>
</dbReference>
<keyword evidence="3" id="KW-1185">Reference proteome</keyword>
<evidence type="ECO:0000313" key="2">
    <source>
        <dbReference type="EMBL" id="MCW3484628.1"/>
    </source>
</evidence>
<protein>
    <submittedName>
        <fullName evidence="2">Cysteine peptidase family C39 domain-containing protein</fullName>
    </submittedName>
</protein>
<dbReference type="InterPro" id="IPR005074">
    <property type="entry name" value="Peptidase_C39"/>
</dbReference>
<comment type="caution">
    <text evidence="2">The sequence shown here is derived from an EMBL/GenBank/DDBJ whole genome shotgun (WGS) entry which is preliminary data.</text>
</comment>
<dbReference type="RefSeq" id="WP_264730403.1">
    <property type="nucleotide sequence ID" value="NZ_JAPDNR010000001.1"/>
</dbReference>
<evidence type="ECO:0000259" key="1">
    <source>
        <dbReference type="Pfam" id="PF03412"/>
    </source>
</evidence>
<dbReference type="Gene3D" id="3.90.70.10">
    <property type="entry name" value="Cysteine proteinases"/>
    <property type="match status" value="1"/>
</dbReference>
<reference evidence="2 3" key="1">
    <citation type="submission" date="2022-10" db="EMBL/GenBank/DDBJ databases">
        <title>Chitinophaga nivalis PC15 sp. nov., isolated from Pyeongchang county, South Korea.</title>
        <authorList>
            <person name="Trinh H.N."/>
        </authorList>
    </citation>
    <scope>NUCLEOTIDE SEQUENCE [LARGE SCALE GENOMIC DNA]</scope>
    <source>
        <strain evidence="2 3">PC14</strain>
    </source>
</reference>
<evidence type="ECO:0000313" key="3">
    <source>
        <dbReference type="Proteomes" id="UP001207742"/>
    </source>
</evidence>
<name>A0ABT3IL02_9BACT</name>
<dbReference type="EMBL" id="JAPDNS010000001">
    <property type="protein sequence ID" value="MCW3484628.1"/>
    <property type="molecule type" value="Genomic_DNA"/>
</dbReference>
<organism evidence="2 3">
    <name type="scientific">Chitinophaga nivalis</name>
    <dbReference type="NCBI Taxonomy" id="2991709"/>
    <lineage>
        <taxon>Bacteria</taxon>
        <taxon>Pseudomonadati</taxon>
        <taxon>Bacteroidota</taxon>
        <taxon>Chitinophagia</taxon>
        <taxon>Chitinophagales</taxon>
        <taxon>Chitinophagaceae</taxon>
        <taxon>Chitinophaga</taxon>
    </lineage>
</organism>
<dbReference type="CDD" id="cd02418">
    <property type="entry name" value="Peptidase_C39B"/>
    <property type="match status" value="1"/>
</dbReference>
<gene>
    <name evidence="2" type="ORF">OL497_12025</name>
</gene>
<sequence>MNFIPQHDQMDCGPACLAMVAGAYGKKYSLQYLRDHSFLTREGVTLSGISEAAQKIGLEALSVKMPVEDFAGMPLPCILHWNQNHFVVLYEIKKKPRRVEKYIR</sequence>
<dbReference type="Pfam" id="PF03412">
    <property type="entry name" value="Peptidase_C39"/>
    <property type="match status" value="1"/>
</dbReference>
<accession>A0ABT3IL02</accession>
<proteinExistence type="predicted"/>
<feature type="domain" description="Peptidase C39" evidence="1">
    <location>
        <begin position="2"/>
        <end position="95"/>
    </location>
</feature>